<dbReference type="GO" id="GO:0051480">
    <property type="term" value="P:regulation of cytosolic calcium ion concentration"/>
    <property type="evidence" value="ECO:0007669"/>
    <property type="project" value="TreeGrafter"/>
</dbReference>
<dbReference type="GO" id="GO:0005886">
    <property type="term" value="C:plasma membrane"/>
    <property type="evidence" value="ECO:0007669"/>
    <property type="project" value="TreeGrafter"/>
</dbReference>
<evidence type="ECO:0000256" key="1">
    <source>
        <dbReference type="ARBA" id="ARBA00022448"/>
    </source>
</evidence>
<dbReference type="PANTHER" id="PTHR10117">
    <property type="entry name" value="TRANSIENT RECEPTOR POTENTIAL CHANNEL"/>
    <property type="match status" value="1"/>
</dbReference>
<name>A0AAV3Z8P3_9GAST</name>
<feature type="transmembrane region" description="Helical" evidence="7">
    <location>
        <begin position="341"/>
        <end position="361"/>
    </location>
</feature>
<evidence type="ECO:0000256" key="6">
    <source>
        <dbReference type="SAM" id="MobiDB-lite"/>
    </source>
</evidence>
<dbReference type="PROSITE" id="PS50297">
    <property type="entry name" value="ANK_REP_REGION"/>
    <property type="match status" value="1"/>
</dbReference>
<dbReference type="SMART" id="SM00248">
    <property type="entry name" value="ANK"/>
    <property type="match status" value="3"/>
</dbReference>
<feature type="region of interest" description="Disordered" evidence="6">
    <location>
        <begin position="467"/>
        <end position="509"/>
    </location>
</feature>
<dbReference type="GO" id="GO:0034703">
    <property type="term" value="C:cation channel complex"/>
    <property type="evidence" value="ECO:0007669"/>
    <property type="project" value="TreeGrafter"/>
</dbReference>
<proteinExistence type="predicted"/>
<feature type="repeat" description="ANK" evidence="5">
    <location>
        <begin position="73"/>
        <end position="105"/>
    </location>
</feature>
<evidence type="ECO:0000256" key="5">
    <source>
        <dbReference type="PROSITE-ProRule" id="PRU00023"/>
    </source>
</evidence>
<evidence type="ECO:0000259" key="8">
    <source>
        <dbReference type="SMART" id="SM01420"/>
    </source>
</evidence>
<dbReference type="SMART" id="SM01420">
    <property type="entry name" value="TRP_2"/>
    <property type="match status" value="1"/>
</dbReference>
<keyword evidence="2" id="KW-0677">Repeat</keyword>
<feature type="transmembrane region" description="Helical" evidence="7">
    <location>
        <begin position="373"/>
        <end position="396"/>
    </location>
</feature>
<keyword evidence="1" id="KW-0813">Transport</keyword>
<keyword evidence="7" id="KW-0812">Transmembrane</keyword>
<dbReference type="Pfam" id="PF08344">
    <property type="entry name" value="TRP_2"/>
    <property type="match status" value="1"/>
</dbReference>
<reference evidence="9 10" key="1">
    <citation type="journal article" date="2021" name="Elife">
        <title>Chloroplast acquisition without the gene transfer in kleptoplastic sea slugs, Plakobranchus ocellatus.</title>
        <authorList>
            <person name="Maeda T."/>
            <person name="Takahashi S."/>
            <person name="Yoshida T."/>
            <person name="Shimamura S."/>
            <person name="Takaki Y."/>
            <person name="Nagai Y."/>
            <person name="Toyoda A."/>
            <person name="Suzuki Y."/>
            <person name="Arimoto A."/>
            <person name="Ishii H."/>
            <person name="Satoh N."/>
            <person name="Nishiyama T."/>
            <person name="Hasebe M."/>
            <person name="Maruyama T."/>
            <person name="Minagawa J."/>
            <person name="Obokata J."/>
            <person name="Shigenobu S."/>
        </authorList>
    </citation>
    <scope>NUCLEOTIDE SEQUENCE [LARGE SCALE GENOMIC DNA]</scope>
</reference>
<organism evidence="9 10">
    <name type="scientific">Plakobranchus ocellatus</name>
    <dbReference type="NCBI Taxonomy" id="259542"/>
    <lineage>
        <taxon>Eukaryota</taxon>
        <taxon>Metazoa</taxon>
        <taxon>Spiralia</taxon>
        <taxon>Lophotrochozoa</taxon>
        <taxon>Mollusca</taxon>
        <taxon>Gastropoda</taxon>
        <taxon>Heterobranchia</taxon>
        <taxon>Euthyneura</taxon>
        <taxon>Panpulmonata</taxon>
        <taxon>Sacoglossa</taxon>
        <taxon>Placobranchoidea</taxon>
        <taxon>Plakobranchidae</taxon>
        <taxon>Plakobranchus</taxon>
    </lineage>
</organism>
<dbReference type="Pfam" id="PF00023">
    <property type="entry name" value="Ank"/>
    <property type="match status" value="1"/>
</dbReference>
<dbReference type="AlphaFoldDB" id="A0AAV3Z8P3"/>
<dbReference type="GO" id="GO:0015279">
    <property type="term" value="F:store-operated calcium channel activity"/>
    <property type="evidence" value="ECO:0007669"/>
    <property type="project" value="TreeGrafter"/>
</dbReference>
<dbReference type="Pfam" id="PF12796">
    <property type="entry name" value="Ank_2"/>
    <property type="match status" value="1"/>
</dbReference>
<dbReference type="EMBL" id="BLXT01002238">
    <property type="protein sequence ID" value="GFN92280.1"/>
    <property type="molecule type" value="Genomic_DNA"/>
</dbReference>
<comment type="caution">
    <text evidence="9">The sequence shown here is derived from an EMBL/GenBank/DDBJ whole genome shotgun (WGS) entry which is preliminary data.</text>
</comment>
<dbReference type="Proteomes" id="UP000735302">
    <property type="component" value="Unassembled WGS sequence"/>
</dbReference>
<keyword evidence="3" id="KW-0406">Ion transport</keyword>
<gene>
    <name evidence="9" type="ORF">PoB_001878600</name>
</gene>
<evidence type="ECO:0000256" key="2">
    <source>
        <dbReference type="ARBA" id="ARBA00022737"/>
    </source>
</evidence>
<keyword evidence="7" id="KW-1133">Transmembrane helix</keyword>
<dbReference type="GO" id="GO:0070679">
    <property type="term" value="F:inositol 1,4,5 trisphosphate binding"/>
    <property type="evidence" value="ECO:0007669"/>
    <property type="project" value="TreeGrafter"/>
</dbReference>
<sequence length="509" mass="58148">MRKVLQSARFAKSASLKKYHFGDGTNTVSNTLPFQFADVEEEFLHAAEFGDVPNVKKILAENNDLNIDCIDALGRTALRLAVKNEHLEVVEVLLEKSSQHHIAEAVLQAISAGHTQIAETILKHRRYLEMWKERRKLGDTDGFYKTAYPDSQFSPDITPLILASQKNQYEIVQLLLLRGDTIHTPHKFSCNCTECRNKMKFDQLRLAKYRLNAYRGLASEAYISLSSKDPILTAFELASELRKLSRVEKHFKREYRDLADQLSDYVVKLLDRIRTQRELELVLNKAGKHHQEKYANLARFKLAIQYKEKKFVAHASCQQRVVRTWYNGMGKLERASWPMRLSMIALFVMAYPFLVLAHVFFPSSKGAKVLQFPVVKFLCHAMSFLAFLLLIVVSTIESTKSVSASRTLESEYPTEHMNYKLYRNVYNNTVYGENFPLRASFPSVTEIMMSLWIVAIPQQDDLRLSGLTSGQSAGGGARTRDRRVPADLRADSLATVPPTPFRMSRSRQA</sequence>
<evidence type="ECO:0000313" key="9">
    <source>
        <dbReference type="EMBL" id="GFN92280.1"/>
    </source>
</evidence>
<dbReference type="InterPro" id="IPR002153">
    <property type="entry name" value="TRPC_channel"/>
</dbReference>
<dbReference type="PANTHER" id="PTHR10117:SF79">
    <property type="entry name" value="SHORT TRANSIENT RECEPTOR POTENTIAL CHANNEL 3-LIKE"/>
    <property type="match status" value="1"/>
</dbReference>
<feature type="repeat" description="ANK" evidence="5">
    <location>
        <begin position="155"/>
        <end position="187"/>
    </location>
</feature>
<dbReference type="GO" id="GO:0007338">
    <property type="term" value="P:single fertilization"/>
    <property type="evidence" value="ECO:0007669"/>
    <property type="project" value="TreeGrafter"/>
</dbReference>
<dbReference type="PROSITE" id="PS50088">
    <property type="entry name" value="ANK_REPEAT"/>
    <property type="match status" value="2"/>
</dbReference>
<evidence type="ECO:0000256" key="7">
    <source>
        <dbReference type="SAM" id="Phobius"/>
    </source>
</evidence>
<dbReference type="InterPro" id="IPR036770">
    <property type="entry name" value="Ankyrin_rpt-contain_sf"/>
</dbReference>
<dbReference type="InterPro" id="IPR002110">
    <property type="entry name" value="Ankyrin_rpt"/>
</dbReference>
<evidence type="ECO:0000256" key="4">
    <source>
        <dbReference type="ARBA" id="ARBA00023303"/>
    </source>
</evidence>
<feature type="compositionally biased region" description="Basic and acidic residues" evidence="6">
    <location>
        <begin position="478"/>
        <end position="490"/>
    </location>
</feature>
<keyword evidence="10" id="KW-1185">Reference proteome</keyword>
<feature type="domain" description="Transient receptor ion channel" evidence="8">
    <location>
        <begin position="190"/>
        <end position="252"/>
    </location>
</feature>
<dbReference type="InterPro" id="IPR013555">
    <property type="entry name" value="TRP_dom"/>
</dbReference>
<keyword evidence="5" id="KW-0040">ANK repeat</keyword>
<dbReference type="Gene3D" id="1.25.40.20">
    <property type="entry name" value="Ankyrin repeat-containing domain"/>
    <property type="match status" value="1"/>
</dbReference>
<keyword evidence="7" id="KW-0472">Membrane</keyword>
<keyword evidence="9" id="KW-0675">Receptor</keyword>
<protein>
    <submittedName>
        <fullName evidence="9">Short transient receptor potential channel 6</fullName>
    </submittedName>
</protein>
<keyword evidence="4" id="KW-0407">Ion channel</keyword>
<accession>A0AAV3Z8P3</accession>
<evidence type="ECO:0000313" key="10">
    <source>
        <dbReference type="Proteomes" id="UP000735302"/>
    </source>
</evidence>
<evidence type="ECO:0000256" key="3">
    <source>
        <dbReference type="ARBA" id="ARBA00023065"/>
    </source>
</evidence>
<dbReference type="SUPFAM" id="SSF48403">
    <property type="entry name" value="Ankyrin repeat"/>
    <property type="match status" value="1"/>
</dbReference>